<dbReference type="SUPFAM" id="SSF53474">
    <property type="entry name" value="alpha/beta-Hydrolases"/>
    <property type="match status" value="1"/>
</dbReference>
<dbReference type="GO" id="GO:0016787">
    <property type="term" value="F:hydrolase activity"/>
    <property type="evidence" value="ECO:0007669"/>
    <property type="project" value="UniProtKB-KW"/>
</dbReference>
<proteinExistence type="predicted"/>
<dbReference type="EMBL" id="CP009285">
    <property type="protein sequence ID" value="AIQ58935.1"/>
    <property type="molecule type" value="Genomic_DNA"/>
</dbReference>
<accession>A0A089LFT9</accession>
<organism evidence="4 5">
    <name type="scientific">Paenibacillus borealis</name>
    <dbReference type="NCBI Taxonomy" id="160799"/>
    <lineage>
        <taxon>Bacteria</taxon>
        <taxon>Bacillati</taxon>
        <taxon>Bacillota</taxon>
        <taxon>Bacilli</taxon>
        <taxon>Bacillales</taxon>
        <taxon>Paenibacillaceae</taxon>
        <taxon>Paenibacillus</taxon>
    </lineage>
</organism>
<feature type="domain" description="Alpha/beta hydrolase fold-3" evidence="3">
    <location>
        <begin position="84"/>
        <end position="292"/>
    </location>
</feature>
<evidence type="ECO:0000256" key="2">
    <source>
        <dbReference type="SAM" id="MobiDB-lite"/>
    </source>
</evidence>
<dbReference type="OrthoDB" id="9815425at2"/>
<evidence type="ECO:0000313" key="5">
    <source>
        <dbReference type="Proteomes" id="UP000029518"/>
    </source>
</evidence>
<name>A0A089LFT9_PAEBO</name>
<dbReference type="PANTHER" id="PTHR48081">
    <property type="entry name" value="AB HYDROLASE SUPERFAMILY PROTEIN C4A8.06C"/>
    <property type="match status" value="1"/>
</dbReference>
<gene>
    <name evidence="4" type="ORF">PBOR_19900</name>
</gene>
<reference evidence="4" key="1">
    <citation type="submission" date="2014-08" db="EMBL/GenBank/DDBJ databases">
        <title>Comparative genomics of the Paenibacillus odorifer group.</title>
        <authorList>
            <person name="den Bakker H.C."/>
            <person name="Tsai Y.-C.Y.-C."/>
            <person name="Martin N."/>
            <person name="Korlach J."/>
            <person name="Wiedmann M."/>
        </authorList>
    </citation>
    <scope>NUCLEOTIDE SEQUENCE [LARGE SCALE GENOMIC DNA]</scope>
    <source>
        <strain evidence="4">DSM 13188</strain>
    </source>
</reference>
<keyword evidence="5" id="KW-1185">Reference proteome</keyword>
<evidence type="ECO:0000256" key="1">
    <source>
        <dbReference type="ARBA" id="ARBA00022801"/>
    </source>
</evidence>
<dbReference type="InterPro" id="IPR050300">
    <property type="entry name" value="GDXG_lipolytic_enzyme"/>
</dbReference>
<dbReference type="HOGENOM" id="CLU_012494_6_0_9"/>
<dbReference type="RefSeq" id="WP_042214363.1">
    <property type="nucleotide sequence ID" value="NZ_CP009285.1"/>
</dbReference>
<protein>
    <submittedName>
        <fullName evidence="4">Esterase</fullName>
    </submittedName>
</protein>
<dbReference type="Gene3D" id="3.40.50.1820">
    <property type="entry name" value="alpha/beta hydrolase"/>
    <property type="match status" value="1"/>
</dbReference>
<dbReference type="InterPro" id="IPR029058">
    <property type="entry name" value="AB_hydrolase_fold"/>
</dbReference>
<evidence type="ECO:0000259" key="3">
    <source>
        <dbReference type="Pfam" id="PF07859"/>
    </source>
</evidence>
<evidence type="ECO:0000313" key="4">
    <source>
        <dbReference type="EMBL" id="AIQ58935.1"/>
    </source>
</evidence>
<dbReference type="KEGG" id="pbd:PBOR_19900"/>
<keyword evidence="1" id="KW-0378">Hydrolase</keyword>
<feature type="region of interest" description="Disordered" evidence="2">
    <location>
        <begin position="17"/>
        <end position="36"/>
    </location>
</feature>
<dbReference type="Proteomes" id="UP000029518">
    <property type="component" value="Chromosome"/>
</dbReference>
<dbReference type="AlphaFoldDB" id="A0A089LFT9"/>
<dbReference type="InterPro" id="IPR013094">
    <property type="entry name" value="AB_hydrolase_3"/>
</dbReference>
<dbReference type="Pfam" id="PF07859">
    <property type="entry name" value="Abhydrolase_3"/>
    <property type="match status" value="1"/>
</dbReference>
<dbReference type="PANTHER" id="PTHR48081:SF8">
    <property type="entry name" value="ALPHA_BETA HYDROLASE FOLD-3 DOMAIN-CONTAINING PROTEIN-RELATED"/>
    <property type="match status" value="1"/>
</dbReference>
<sequence length="316" mass="34346">MPEDKKIVLEPAAQKFADDNSEPPFLPDLGPEKGRETVNTVQSSDIFKPEADIQDLTVSGGPSGEVKVRIVRPIGSAPTSLPVILYIHGAGWVFGNSHTHDRLIRELATGAEAAVVFPEYSLSPEAKYPTAIEEIYAVLEWIGQEGSTYGLDASRLSVAGDSVGGNMTAAITLMAKERSGPAISKQLLFYPVTDASFDTESYHLFAEGYFLQRTGMKWFWDQYTTDPEERAQITASPLRASLEQLSGLPEALIITGEADVLRDEGEAYAAKLREAGVPVTAVRFQGIIHDFVMLNALAETHAKKGALLLATAWLKH</sequence>